<gene>
    <name evidence="3" type="ORF">Q4T40_19590</name>
</gene>
<evidence type="ECO:0000313" key="3">
    <source>
        <dbReference type="EMBL" id="MDT8903435.1"/>
    </source>
</evidence>
<dbReference type="InterPro" id="IPR001387">
    <property type="entry name" value="Cro/C1-type_HTH"/>
</dbReference>
<protein>
    <submittedName>
        <fullName evidence="3">Helix-turn-helix transcriptional regulator</fullName>
    </submittedName>
</protein>
<reference evidence="3 4" key="1">
    <citation type="submission" date="2023-07" db="EMBL/GenBank/DDBJ databases">
        <title>The novel representative of Negativicutes class, Anaeroselena agilis gen. nov. sp. nov.</title>
        <authorList>
            <person name="Prokofeva M.I."/>
            <person name="Elcheninov A.G."/>
            <person name="Klyukina A."/>
            <person name="Kublanov I.V."/>
            <person name="Frolov E.N."/>
            <person name="Podosokorskaya O.A."/>
        </authorList>
    </citation>
    <scope>NUCLEOTIDE SEQUENCE [LARGE SCALE GENOMIC DNA]</scope>
    <source>
        <strain evidence="3 4">4137-cl</strain>
    </source>
</reference>
<accession>A0ABU3P313</accession>
<dbReference type="PANTHER" id="PTHR46797:SF1">
    <property type="entry name" value="METHYLPHOSPHONATE SYNTHASE"/>
    <property type="match status" value="1"/>
</dbReference>
<dbReference type="InterPro" id="IPR010982">
    <property type="entry name" value="Lambda_DNA-bd_dom_sf"/>
</dbReference>
<evidence type="ECO:0000313" key="4">
    <source>
        <dbReference type="Proteomes" id="UP001254848"/>
    </source>
</evidence>
<dbReference type="SMART" id="SM00530">
    <property type="entry name" value="HTH_XRE"/>
    <property type="match status" value="1"/>
</dbReference>
<dbReference type="PANTHER" id="PTHR46797">
    <property type="entry name" value="HTH-TYPE TRANSCRIPTIONAL REGULATOR"/>
    <property type="match status" value="1"/>
</dbReference>
<dbReference type="Proteomes" id="UP001254848">
    <property type="component" value="Unassembled WGS sequence"/>
</dbReference>
<dbReference type="EMBL" id="JAUOZS010000001">
    <property type="protein sequence ID" value="MDT8903435.1"/>
    <property type="molecule type" value="Genomic_DNA"/>
</dbReference>
<feature type="domain" description="HTH cro/C1-type" evidence="2">
    <location>
        <begin position="7"/>
        <end position="62"/>
    </location>
</feature>
<evidence type="ECO:0000259" key="2">
    <source>
        <dbReference type="PROSITE" id="PS50943"/>
    </source>
</evidence>
<dbReference type="InterPro" id="IPR050807">
    <property type="entry name" value="TransReg_Diox_bact_type"/>
</dbReference>
<dbReference type="CDD" id="cd00093">
    <property type="entry name" value="HTH_XRE"/>
    <property type="match status" value="1"/>
</dbReference>
<organism evidence="3 4">
    <name type="scientific">Anaeroselena agilis</name>
    <dbReference type="NCBI Taxonomy" id="3063788"/>
    <lineage>
        <taxon>Bacteria</taxon>
        <taxon>Bacillati</taxon>
        <taxon>Bacillota</taxon>
        <taxon>Negativicutes</taxon>
        <taxon>Acetonemataceae</taxon>
        <taxon>Anaeroselena</taxon>
    </lineage>
</organism>
<keyword evidence="4" id="KW-1185">Reference proteome</keyword>
<sequence length="94" mass="10352">MDIGAKLRSLRKLRDLTVEELSQRSGVSRSYITNIENGRKTEVSSRVIGSLADALGINADYFRVSEAQLPTDCLPNLDPEVIALLAKSESMPFL</sequence>
<dbReference type="Pfam" id="PF01381">
    <property type="entry name" value="HTH_3"/>
    <property type="match status" value="1"/>
</dbReference>
<dbReference type="RefSeq" id="WP_413781891.1">
    <property type="nucleotide sequence ID" value="NZ_JAUOZS010000001.1"/>
</dbReference>
<proteinExistence type="predicted"/>
<name>A0ABU3P313_9FIRM</name>
<dbReference type="PROSITE" id="PS50943">
    <property type="entry name" value="HTH_CROC1"/>
    <property type="match status" value="1"/>
</dbReference>
<keyword evidence="1" id="KW-0238">DNA-binding</keyword>
<comment type="caution">
    <text evidence="3">The sequence shown here is derived from an EMBL/GenBank/DDBJ whole genome shotgun (WGS) entry which is preliminary data.</text>
</comment>
<dbReference type="Gene3D" id="1.10.260.40">
    <property type="entry name" value="lambda repressor-like DNA-binding domains"/>
    <property type="match status" value="1"/>
</dbReference>
<dbReference type="SUPFAM" id="SSF47413">
    <property type="entry name" value="lambda repressor-like DNA-binding domains"/>
    <property type="match status" value="1"/>
</dbReference>
<evidence type="ECO:0000256" key="1">
    <source>
        <dbReference type="ARBA" id="ARBA00023125"/>
    </source>
</evidence>